<accession>A0A0X3PIN3</accession>
<feature type="region of interest" description="Disordered" evidence="2">
    <location>
        <begin position="1"/>
        <end position="201"/>
    </location>
</feature>
<feature type="compositionally biased region" description="Basic and acidic residues" evidence="2">
    <location>
        <begin position="148"/>
        <end position="159"/>
    </location>
</feature>
<evidence type="ECO:0000313" key="4">
    <source>
        <dbReference type="EMBL" id="JAP49727.1"/>
    </source>
</evidence>
<feature type="compositionally biased region" description="Basic and acidic residues" evidence="2">
    <location>
        <begin position="59"/>
        <end position="79"/>
    </location>
</feature>
<organism evidence="4">
    <name type="scientific">Schistocephalus solidus</name>
    <name type="common">Tapeworm</name>
    <dbReference type="NCBI Taxonomy" id="70667"/>
    <lineage>
        <taxon>Eukaryota</taxon>
        <taxon>Metazoa</taxon>
        <taxon>Spiralia</taxon>
        <taxon>Lophotrochozoa</taxon>
        <taxon>Platyhelminthes</taxon>
        <taxon>Cestoda</taxon>
        <taxon>Eucestoda</taxon>
        <taxon>Diphyllobothriidea</taxon>
        <taxon>Diphyllobothriidae</taxon>
        <taxon>Schistocephalus</taxon>
    </lineage>
</organism>
<dbReference type="Pfam" id="PF15898">
    <property type="entry name" value="PRKG1_interact"/>
    <property type="match status" value="1"/>
</dbReference>
<feature type="compositionally biased region" description="Low complexity" evidence="2">
    <location>
        <begin position="12"/>
        <end position="27"/>
    </location>
</feature>
<dbReference type="PANTHER" id="PTHR24179">
    <property type="entry name" value="PROTEIN PHOSPHATASE 1 REGULATORY SUBUNIT 12"/>
    <property type="match status" value="1"/>
</dbReference>
<dbReference type="InterPro" id="IPR031775">
    <property type="entry name" value="PRKG1_interact"/>
</dbReference>
<sequence length="314" mass="34601">MIRPARGNAKASPSSTSSYSSSNSSGSRNGEGRKINGDRECRNGGETDETNDAYSQKTDSNDKRAIILGRNRNELEHNSTNDCGANTGSRPSSKTPNGNRIVSYNDIASGRRVLKDSGTSDREGRGKGESSSRIYGSAIDISNNRGFRNQERTSSDSKKRFTSTGSGSTSTTRYTRPSYTTTVSSTPLASSSMSPGLESSAGPDYKALYEAEKSETTQLRTSISAKQKQLDEIRLQLEDTRKAHHPADPDQRKAERQISDREEEMKVLEALRAESEKLKAEHRALTRVVSHLIRAVKPHAPTNRTRRHRSISRF</sequence>
<reference evidence="4" key="1">
    <citation type="submission" date="2016-01" db="EMBL/GenBank/DDBJ databases">
        <title>Reference transcriptome for the parasite Schistocephalus solidus: insights into the molecular evolution of parasitism.</title>
        <authorList>
            <person name="Hebert F.O."/>
            <person name="Grambauer S."/>
            <person name="Barber I."/>
            <person name="Landry C.R."/>
            <person name="Aubin-Horth N."/>
        </authorList>
    </citation>
    <scope>NUCLEOTIDE SEQUENCE</scope>
</reference>
<dbReference type="GO" id="GO:0019208">
    <property type="term" value="F:phosphatase regulator activity"/>
    <property type="evidence" value="ECO:0007669"/>
    <property type="project" value="TreeGrafter"/>
</dbReference>
<proteinExistence type="predicted"/>
<dbReference type="GO" id="GO:0005737">
    <property type="term" value="C:cytoplasm"/>
    <property type="evidence" value="ECO:0007669"/>
    <property type="project" value="TreeGrafter"/>
</dbReference>
<protein>
    <submittedName>
        <fullName evidence="4">Protein phosphatase 1 regulatory subunit 12A</fullName>
    </submittedName>
</protein>
<feature type="compositionally biased region" description="Polar residues" evidence="2">
    <location>
        <begin position="131"/>
        <end position="147"/>
    </location>
</feature>
<dbReference type="Gene3D" id="6.10.250.1820">
    <property type="match status" value="1"/>
</dbReference>
<feature type="compositionally biased region" description="Basic and acidic residues" evidence="2">
    <location>
        <begin position="30"/>
        <end position="45"/>
    </location>
</feature>
<dbReference type="PANTHER" id="PTHR24179:SF29">
    <property type="entry name" value="LD46604P"/>
    <property type="match status" value="1"/>
</dbReference>
<feature type="compositionally biased region" description="Polar residues" evidence="2">
    <location>
        <begin position="80"/>
        <end position="102"/>
    </location>
</feature>
<dbReference type="GO" id="GO:0019901">
    <property type="term" value="F:protein kinase binding"/>
    <property type="evidence" value="ECO:0007669"/>
    <property type="project" value="InterPro"/>
</dbReference>
<name>A0A0X3PIN3_SCHSO</name>
<feature type="region of interest" description="Disordered" evidence="2">
    <location>
        <begin position="240"/>
        <end position="260"/>
    </location>
</feature>
<keyword evidence="1" id="KW-0677">Repeat</keyword>
<dbReference type="AlphaFoldDB" id="A0A0X3PIN3"/>
<evidence type="ECO:0000259" key="3">
    <source>
        <dbReference type="Pfam" id="PF15898"/>
    </source>
</evidence>
<gene>
    <name evidence="4" type="primary">MYPT1</name>
    <name evidence="4" type="ORF">TR156726</name>
</gene>
<feature type="domain" description="cGMP-dependent protein kinase interacting" evidence="3">
    <location>
        <begin position="204"/>
        <end position="292"/>
    </location>
</feature>
<feature type="compositionally biased region" description="Basic and acidic residues" evidence="2">
    <location>
        <begin position="113"/>
        <end position="130"/>
    </location>
</feature>
<evidence type="ECO:0000256" key="2">
    <source>
        <dbReference type="SAM" id="MobiDB-lite"/>
    </source>
</evidence>
<feature type="compositionally biased region" description="Low complexity" evidence="2">
    <location>
        <begin position="162"/>
        <end position="194"/>
    </location>
</feature>
<dbReference type="EMBL" id="GEEE01013498">
    <property type="protein sequence ID" value="JAP49727.1"/>
    <property type="molecule type" value="Transcribed_RNA"/>
</dbReference>
<dbReference type="GO" id="GO:0004857">
    <property type="term" value="F:enzyme inhibitor activity"/>
    <property type="evidence" value="ECO:0007669"/>
    <property type="project" value="TreeGrafter"/>
</dbReference>
<evidence type="ECO:0000256" key="1">
    <source>
        <dbReference type="ARBA" id="ARBA00022737"/>
    </source>
</evidence>
<dbReference type="InterPro" id="IPR051226">
    <property type="entry name" value="PP1_Regulatory_Subunit"/>
</dbReference>